<feature type="compositionally biased region" description="Basic residues" evidence="1">
    <location>
        <begin position="77"/>
        <end position="89"/>
    </location>
</feature>
<dbReference type="KEGG" id="mind:mvi_34680"/>
<evidence type="ECO:0000313" key="3">
    <source>
        <dbReference type="Proteomes" id="UP000663508"/>
    </source>
</evidence>
<evidence type="ECO:0000313" key="2">
    <source>
        <dbReference type="EMBL" id="BCM85007.1"/>
    </source>
</evidence>
<name>A0A8H9C678_9HYPH</name>
<sequence>MEPSVEEIKFQAQVACAVLKNDSTNILILSYKKFDEIDGVQHQSVRSASILQVDYTKIQAEAARQRRRTILPGQMIKKNKGRKKPDRGK</sequence>
<proteinExistence type="predicted"/>
<dbReference type="EMBL" id="AP024145">
    <property type="protein sequence ID" value="BCM85007.1"/>
    <property type="molecule type" value="Genomic_DNA"/>
</dbReference>
<reference evidence="2" key="1">
    <citation type="submission" date="2020-11" db="EMBL/GenBank/DDBJ databases">
        <title>Complete genome sequence of a novel pathogenic Methylobacterium strain isolated from rice in Vietnam.</title>
        <authorList>
            <person name="Lai K."/>
            <person name="Okazaki S."/>
            <person name="Higashi K."/>
            <person name="Mori H."/>
            <person name="Toyoda A."/>
            <person name="Kurokawa K."/>
        </authorList>
    </citation>
    <scope>NUCLEOTIDE SEQUENCE</scope>
    <source>
        <strain evidence="2">VL1</strain>
    </source>
</reference>
<dbReference type="RefSeq" id="WP_207177938.1">
    <property type="nucleotide sequence ID" value="NZ_AP024145.1"/>
</dbReference>
<gene>
    <name evidence="2" type="ORF">mvi_34680</name>
</gene>
<organism evidence="2 3">
    <name type="scientific">Methylobacterium indicum</name>
    <dbReference type="NCBI Taxonomy" id="1775910"/>
    <lineage>
        <taxon>Bacteria</taxon>
        <taxon>Pseudomonadati</taxon>
        <taxon>Pseudomonadota</taxon>
        <taxon>Alphaproteobacteria</taxon>
        <taxon>Hyphomicrobiales</taxon>
        <taxon>Methylobacteriaceae</taxon>
        <taxon>Methylobacterium</taxon>
    </lineage>
</organism>
<dbReference type="Proteomes" id="UP000663508">
    <property type="component" value="Chromosome"/>
</dbReference>
<dbReference type="AlphaFoldDB" id="A0A8H9C678"/>
<accession>A0A8H9C678</accession>
<evidence type="ECO:0000256" key="1">
    <source>
        <dbReference type="SAM" id="MobiDB-lite"/>
    </source>
</evidence>
<protein>
    <submittedName>
        <fullName evidence="2">Uncharacterized protein</fullName>
    </submittedName>
</protein>
<feature type="region of interest" description="Disordered" evidence="1">
    <location>
        <begin position="70"/>
        <end position="89"/>
    </location>
</feature>